<reference evidence="6" key="1">
    <citation type="journal article" date="2023" name="Int. J. Syst. Evol. Microbiol.">
        <title>Mesoterricola silvestris gen. nov., sp. nov., Mesoterricola sediminis sp. nov., Geothrix oryzae sp. nov., Geothrix edaphica sp. nov., Geothrix rubra sp. nov., and Geothrix limicola sp. nov., six novel members of Acidobacteriota isolated from soils.</title>
        <authorList>
            <person name="Itoh H."/>
            <person name="Sugisawa Y."/>
            <person name="Mise K."/>
            <person name="Xu Z."/>
            <person name="Kuniyasu M."/>
            <person name="Ushijima N."/>
            <person name="Kawano K."/>
            <person name="Kobayashi E."/>
            <person name="Shiratori Y."/>
            <person name="Masuda Y."/>
            <person name="Senoo K."/>
        </authorList>
    </citation>
    <scope>NUCLEOTIDE SEQUENCE [LARGE SCALE GENOMIC DNA]</scope>
    <source>
        <strain evidence="6">Red222</strain>
    </source>
</reference>
<protein>
    <recommendedName>
        <fullName evidence="4">Outer membrane lipoprotein BamD-like domain-containing protein</fullName>
    </recommendedName>
</protein>
<sequence>MPFASPWFRTPAALLCALSVPSLAQGAAQDGELAERLYRSGERAYAAKSYKEALDTWGQLLQATPKSGFAPQALLRLARHQVEVERKPETALPYLDRLKAEYIKSPEAAEGLLLRGVLLARQARRPADLKDAMAEFNRVLDLFPDAPAVPEARFQLGRAWRDQGQWGRALQQFVEAFRIRPDAAVAPRAMLQAAEVLDLMGDLPGCLRMLQRLRIQAPQSPEAREAGWRIAVRVKHRLQKPPLRNGGPWPGGRAKWLKTPTLLALAPDGDLLLYQNDLDHAFRLHEGELVAAGPAATGVRALLASSTGALWLLSKTGLVREDAPTPLPLGTLGTITGAAQDRWGTLWVADAKTPALTLFGLDGTSRTVASPTANALAALPSGGVVIAADADRKLLFLDADGQPRTVVPYGRDLPAPFRYVVALASDGAGQVAALVDGGDFGEGVVILGPDGAVLRQATFKALGISGRITSLVLDREGGLILCDRRNDLLIRVD</sequence>
<evidence type="ECO:0000313" key="5">
    <source>
        <dbReference type="EMBL" id="BDU70710.1"/>
    </source>
</evidence>
<dbReference type="InterPro" id="IPR011990">
    <property type="entry name" value="TPR-like_helical_dom_sf"/>
</dbReference>
<keyword evidence="6" id="KW-1185">Reference proteome</keyword>
<accession>A0ABN6V3V8</accession>
<evidence type="ECO:0000256" key="2">
    <source>
        <dbReference type="PROSITE-ProRule" id="PRU00339"/>
    </source>
</evidence>
<dbReference type="SMART" id="SM00028">
    <property type="entry name" value="TPR"/>
    <property type="match status" value="4"/>
</dbReference>
<dbReference type="SUPFAM" id="SSF101898">
    <property type="entry name" value="NHL repeat"/>
    <property type="match status" value="1"/>
</dbReference>
<dbReference type="InterPro" id="IPR011042">
    <property type="entry name" value="6-blade_b-propeller_TolB-like"/>
</dbReference>
<dbReference type="InterPro" id="IPR039565">
    <property type="entry name" value="BamD-like"/>
</dbReference>
<evidence type="ECO:0000259" key="4">
    <source>
        <dbReference type="Pfam" id="PF13525"/>
    </source>
</evidence>
<dbReference type="Gene3D" id="2.120.10.30">
    <property type="entry name" value="TolB, C-terminal domain"/>
    <property type="match status" value="1"/>
</dbReference>
<proteinExistence type="predicted"/>
<evidence type="ECO:0000256" key="3">
    <source>
        <dbReference type="SAM" id="SignalP"/>
    </source>
</evidence>
<dbReference type="InterPro" id="IPR019734">
    <property type="entry name" value="TPR_rpt"/>
</dbReference>
<dbReference type="RefSeq" id="WP_286354409.1">
    <property type="nucleotide sequence ID" value="NZ_AP027079.1"/>
</dbReference>
<dbReference type="EMBL" id="AP027079">
    <property type="protein sequence ID" value="BDU70710.1"/>
    <property type="molecule type" value="Genomic_DNA"/>
</dbReference>
<evidence type="ECO:0000256" key="1">
    <source>
        <dbReference type="ARBA" id="ARBA00022729"/>
    </source>
</evidence>
<feature type="signal peptide" evidence="3">
    <location>
        <begin position="1"/>
        <end position="24"/>
    </location>
</feature>
<feature type="repeat" description="TPR" evidence="2">
    <location>
        <begin position="150"/>
        <end position="183"/>
    </location>
</feature>
<dbReference type="Pfam" id="PF13525">
    <property type="entry name" value="YfiO"/>
    <property type="match status" value="1"/>
</dbReference>
<gene>
    <name evidence="5" type="ORF">GETHOR_28110</name>
</gene>
<dbReference type="Proteomes" id="UP001242010">
    <property type="component" value="Chromosome"/>
</dbReference>
<dbReference type="Gene3D" id="1.25.40.10">
    <property type="entry name" value="Tetratricopeptide repeat domain"/>
    <property type="match status" value="1"/>
</dbReference>
<feature type="chain" id="PRO_5047002895" description="Outer membrane lipoprotein BamD-like domain-containing protein" evidence="3">
    <location>
        <begin position="25"/>
        <end position="493"/>
    </location>
</feature>
<feature type="domain" description="Outer membrane lipoprotein BamD-like" evidence="4">
    <location>
        <begin position="35"/>
        <end position="155"/>
    </location>
</feature>
<name>A0ABN6V3V8_9BACT</name>
<dbReference type="SUPFAM" id="SSF48452">
    <property type="entry name" value="TPR-like"/>
    <property type="match status" value="1"/>
</dbReference>
<keyword evidence="2" id="KW-0802">TPR repeat</keyword>
<organism evidence="5 6">
    <name type="scientific">Geothrix oryzae</name>
    <dbReference type="NCBI Taxonomy" id="2927975"/>
    <lineage>
        <taxon>Bacteria</taxon>
        <taxon>Pseudomonadati</taxon>
        <taxon>Acidobacteriota</taxon>
        <taxon>Holophagae</taxon>
        <taxon>Holophagales</taxon>
        <taxon>Holophagaceae</taxon>
        <taxon>Geothrix</taxon>
    </lineage>
</organism>
<dbReference type="PROSITE" id="PS50005">
    <property type="entry name" value="TPR"/>
    <property type="match status" value="1"/>
</dbReference>
<evidence type="ECO:0000313" key="6">
    <source>
        <dbReference type="Proteomes" id="UP001242010"/>
    </source>
</evidence>
<keyword evidence="1 3" id="KW-0732">Signal</keyword>